<feature type="transmembrane region" description="Helical" evidence="1">
    <location>
        <begin position="41"/>
        <end position="62"/>
    </location>
</feature>
<keyword evidence="1" id="KW-0472">Membrane</keyword>
<keyword evidence="1" id="KW-1133">Transmembrane helix</keyword>
<organism evidence="2 3">
    <name type="scientific">Candidatus Woesebacteria bacterium GW2011_GWA1_39_12</name>
    <dbReference type="NCBI Taxonomy" id="1618549"/>
    <lineage>
        <taxon>Bacteria</taxon>
        <taxon>Candidatus Woeseibacteriota</taxon>
    </lineage>
</organism>
<gene>
    <name evidence="2" type="ORF">UT23_C0002G0137</name>
</gene>
<proteinExistence type="predicted"/>
<reference evidence="2 3" key="1">
    <citation type="journal article" date="2015" name="Nature">
        <title>rRNA introns, odd ribosomes, and small enigmatic genomes across a large radiation of phyla.</title>
        <authorList>
            <person name="Brown C.T."/>
            <person name="Hug L.A."/>
            <person name="Thomas B.C."/>
            <person name="Sharon I."/>
            <person name="Castelle C.J."/>
            <person name="Singh A."/>
            <person name="Wilkins M.J."/>
            <person name="Williams K.H."/>
            <person name="Banfield J.F."/>
        </authorList>
    </citation>
    <scope>NUCLEOTIDE SEQUENCE [LARGE SCALE GENOMIC DNA]</scope>
</reference>
<accession>A0A0G0M607</accession>
<evidence type="ECO:0000313" key="3">
    <source>
        <dbReference type="Proteomes" id="UP000034325"/>
    </source>
</evidence>
<name>A0A0G0M607_9BACT</name>
<sequence>MLREYDRKIKRLLDSKRADTDWKEIFKTHQEMVSIIRHERLLHLLVMLTVAIIVTIVFALIIVFEKTILLLLGIPLFALFIGYIIHYRFLENTTQNWHKLSMEIKKNI</sequence>
<protein>
    <submittedName>
        <fullName evidence="2">Uncharacterized protein</fullName>
    </submittedName>
</protein>
<dbReference type="EMBL" id="LBWA01000002">
    <property type="protein sequence ID" value="KKQ98637.1"/>
    <property type="molecule type" value="Genomic_DNA"/>
</dbReference>
<dbReference type="AlphaFoldDB" id="A0A0G0M607"/>
<dbReference type="Proteomes" id="UP000034325">
    <property type="component" value="Unassembled WGS sequence"/>
</dbReference>
<comment type="caution">
    <text evidence="2">The sequence shown here is derived from an EMBL/GenBank/DDBJ whole genome shotgun (WGS) entry which is preliminary data.</text>
</comment>
<feature type="transmembrane region" description="Helical" evidence="1">
    <location>
        <begin position="68"/>
        <end position="90"/>
    </location>
</feature>
<evidence type="ECO:0000313" key="2">
    <source>
        <dbReference type="EMBL" id="KKQ98637.1"/>
    </source>
</evidence>
<evidence type="ECO:0000256" key="1">
    <source>
        <dbReference type="SAM" id="Phobius"/>
    </source>
</evidence>
<keyword evidence="1" id="KW-0812">Transmembrane</keyword>